<name>A0AAX4NGF1_9ARCH</name>
<dbReference type="Gene3D" id="3.90.226.10">
    <property type="entry name" value="2-enoyl-CoA Hydratase, Chain A, domain 1"/>
    <property type="match status" value="1"/>
</dbReference>
<sequence>MDVSGRGKVDLTIDEDKIGWITISNSDGNTIDIEVLQDFLSALTDVMGDETVRLVALAGKGRRAFSVGYNGSCVRINDRGFLKNIYSLGFSTSKALQTLNLPVISVVDGLALGMGLEFALSTDMVIASHHSRFGMPDLKFGLPSFTGIIPEIMDRLPSQAYSRLISGEIMNAVEAKSLGIVSSVLPDDSFLKDSRKFLKDINPELFTFYKSMRSTSNKSSTVDRLFFDLYDTSKIKLKELYSFRNSL</sequence>
<dbReference type="PANTHER" id="PTHR11941">
    <property type="entry name" value="ENOYL-COA HYDRATASE-RELATED"/>
    <property type="match status" value="1"/>
</dbReference>
<evidence type="ECO:0000313" key="1">
    <source>
        <dbReference type="EMBL" id="WYY00567.1"/>
    </source>
</evidence>
<gene>
    <name evidence="1" type="ORF">OXIME_001145</name>
</gene>
<dbReference type="SUPFAM" id="SSF52096">
    <property type="entry name" value="ClpP/crotonase"/>
    <property type="match status" value="1"/>
</dbReference>
<proteinExistence type="predicted"/>
<dbReference type="Proteomes" id="UP001451606">
    <property type="component" value="Chromosome"/>
</dbReference>
<dbReference type="InterPro" id="IPR001753">
    <property type="entry name" value="Enoyl-CoA_hydra/iso"/>
</dbReference>
<dbReference type="AlphaFoldDB" id="A0AAX4NGF1"/>
<dbReference type="GeneID" id="95967882"/>
<dbReference type="CDD" id="cd06558">
    <property type="entry name" value="crotonase-like"/>
    <property type="match status" value="1"/>
</dbReference>
<dbReference type="InterPro" id="IPR029045">
    <property type="entry name" value="ClpP/crotonase-like_dom_sf"/>
</dbReference>
<dbReference type="KEGG" id="omr:OXIME_001145"/>
<dbReference type="EMBL" id="CP133772">
    <property type="protein sequence ID" value="WYY00567.1"/>
    <property type="molecule type" value="Genomic_DNA"/>
</dbReference>
<accession>A0AAX4NGF1</accession>
<reference evidence="1 2" key="1">
    <citation type="submission" date="2023-09" db="EMBL/GenBank/DDBJ databases">
        <authorList>
            <person name="Golyshina O.V."/>
            <person name="Lunev E.A."/>
            <person name="Bargiela R."/>
            <person name="Gaines M.C."/>
            <person name="Daum B."/>
            <person name="Bale N.J."/>
            <person name="Koenen M."/>
            <person name="Sinninghe Damst J.S."/>
            <person name="Yakimov M."/>
            <person name="Golyshin P.N."/>
        </authorList>
    </citation>
    <scope>NUCLEOTIDE SEQUENCE [LARGE SCALE GENOMIC DNA]</scope>
    <source>
        <strain evidence="1 2">M1</strain>
    </source>
</reference>
<keyword evidence="2" id="KW-1185">Reference proteome</keyword>
<dbReference type="GO" id="GO:0003824">
    <property type="term" value="F:catalytic activity"/>
    <property type="evidence" value="ECO:0007669"/>
    <property type="project" value="UniProtKB-ARBA"/>
</dbReference>
<dbReference type="PANTHER" id="PTHR11941:SF54">
    <property type="entry name" value="ENOYL-COA HYDRATASE, MITOCHONDRIAL"/>
    <property type="match status" value="1"/>
</dbReference>
<dbReference type="GO" id="GO:0006635">
    <property type="term" value="P:fatty acid beta-oxidation"/>
    <property type="evidence" value="ECO:0007669"/>
    <property type="project" value="TreeGrafter"/>
</dbReference>
<dbReference type="Pfam" id="PF00378">
    <property type="entry name" value="ECH_1"/>
    <property type="match status" value="1"/>
</dbReference>
<protein>
    <submittedName>
        <fullName evidence="1">Enoyl-CoA hydratase/isomerase family protein</fullName>
    </submittedName>
</protein>
<evidence type="ECO:0000313" key="2">
    <source>
        <dbReference type="Proteomes" id="UP001451606"/>
    </source>
</evidence>
<dbReference type="RefSeq" id="WP_393970901.1">
    <property type="nucleotide sequence ID" value="NZ_CP133772.1"/>
</dbReference>
<organism evidence="1 2">
    <name type="scientific">Oxyplasma meridianum</name>
    <dbReference type="NCBI Taxonomy" id="3073602"/>
    <lineage>
        <taxon>Archaea</taxon>
        <taxon>Methanobacteriati</taxon>
        <taxon>Thermoplasmatota</taxon>
        <taxon>Thermoplasmata</taxon>
        <taxon>Thermoplasmatales</taxon>
        <taxon>Thermoplasmataceae</taxon>
        <taxon>Oxyplasma</taxon>
    </lineage>
</organism>